<feature type="compositionally biased region" description="Gly residues" evidence="1">
    <location>
        <begin position="14"/>
        <end position="24"/>
    </location>
</feature>
<accession>A0A0D2LVG5</accession>
<name>A0A0D2LVG5_9CHLO</name>
<evidence type="ECO:0000256" key="1">
    <source>
        <dbReference type="SAM" id="MobiDB-lite"/>
    </source>
</evidence>
<feature type="region of interest" description="Disordered" evidence="1">
    <location>
        <begin position="164"/>
        <end position="262"/>
    </location>
</feature>
<feature type="compositionally biased region" description="Low complexity" evidence="1">
    <location>
        <begin position="226"/>
        <end position="237"/>
    </location>
</feature>
<feature type="compositionally biased region" description="Acidic residues" evidence="1">
    <location>
        <begin position="170"/>
        <end position="211"/>
    </location>
</feature>
<sequence length="302" mass="31569">MPPEGTKRKAATSSGGGGGNGAGGAKAAKGRAAKGKHPTNPPKASPPTKAAKPKTPSSGTSVGSSGAPGATLYAVKCSRTTRVALISNEALTDPYGDETTETAELINKKAVRMDGTWFWSGPGSRAPKKGPAPGLVLYRSKAAANKAGEKAWAELMQGHPFDCRVAGNEDQLEEFEDADEYEDDGEDEDSDEDEYGGAYECEGEGEYEDEVTGVGARRRKRRKRAAAAADDSGSDSGSDSDSDVEHDDGASDADPDDFKTMAPGGLAAWVRREKFLYCPYNEGTPNIVSSKAKVEVVGVVVK</sequence>
<dbReference type="RefSeq" id="XP_013894569.1">
    <property type="nucleotide sequence ID" value="XM_014039115.1"/>
</dbReference>
<feature type="region of interest" description="Disordered" evidence="1">
    <location>
        <begin position="1"/>
        <end position="69"/>
    </location>
</feature>
<feature type="compositionally biased region" description="Acidic residues" evidence="1">
    <location>
        <begin position="238"/>
        <end position="255"/>
    </location>
</feature>
<protein>
    <submittedName>
        <fullName evidence="2">Uncharacterized protein</fullName>
    </submittedName>
</protein>
<dbReference type="GeneID" id="25729774"/>
<reference evidence="2 3" key="1">
    <citation type="journal article" date="2013" name="BMC Genomics">
        <title>Reconstruction of the lipid metabolism for the microalga Monoraphidium neglectum from its genome sequence reveals characteristics suitable for biofuel production.</title>
        <authorList>
            <person name="Bogen C."/>
            <person name="Al-Dilaimi A."/>
            <person name="Albersmeier A."/>
            <person name="Wichmann J."/>
            <person name="Grundmann M."/>
            <person name="Rupp O."/>
            <person name="Lauersen K.J."/>
            <person name="Blifernez-Klassen O."/>
            <person name="Kalinowski J."/>
            <person name="Goesmann A."/>
            <person name="Mussgnug J.H."/>
            <person name="Kruse O."/>
        </authorList>
    </citation>
    <scope>NUCLEOTIDE SEQUENCE [LARGE SCALE GENOMIC DNA]</scope>
    <source>
        <strain evidence="2 3">SAG 48.87</strain>
    </source>
</reference>
<dbReference type="AlphaFoldDB" id="A0A0D2LVG5"/>
<dbReference type="KEGG" id="mng:MNEG_12414"/>
<feature type="compositionally biased region" description="Low complexity" evidence="1">
    <location>
        <begin position="46"/>
        <end position="69"/>
    </location>
</feature>
<keyword evidence="3" id="KW-1185">Reference proteome</keyword>
<dbReference type="Proteomes" id="UP000054498">
    <property type="component" value="Unassembled WGS sequence"/>
</dbReference>
<feature type="compositionally biased region" description="Basic residues" evidence="1">
    <location>
        <begin position="216"/>
        <end position="225"/>
    </location>
</feature>
<dbReference type="EMBL" id="KK103452">
    <property type="protein sequence ID" value="KIY95549.1"/>
    <property type="molecule type" value="Genomic_DNA"/>
</dbReference>
<proteinExistence type="predicted"/>
<feature type="compositionally biased region" description="Basic residues" evidence="1">
    <location>
        <begin position="28"/>
        <end position="37"/>
    </location>
</feature>
<gene>
    <name evidence="2" type="ORF">MNEG_12414</name>
</gene>
<organism evidence="2 3">
    <name type="scientific">Monoraphidium neglectum</name>
    <dbReference type="NCBI Taxonomy" id="145388"/>
    <lineage>
        <taxon>Eukaryota</taxon>
        <taxon>Viridiplantae</taxon>
        <taxon>Chlorophyta</taxon>
        <taxon>core chlorophytes</taxon>
        <taxon>Chlorophyceae</taxon>
        <taxon>CS clade</taxon>
        <taxon>Sphaeropleales</taxon>
        <taxon>Selenastraceae</taxon>
        <taxon>Monoraphidium</taxon>
    </lineage>
</organism>
<evidence type="ECO:0000313" key="2">
    <source>
        <dbReference type="EMBL" id="KIY95549.1"/>
    </source>
</evidence>
<evidence type="ECO:0000313" key="3">
    <source>
        <dbReference type="Proteomes" id="UP000054498"/>
    </source>
</evidence>